<evidence type="ECO:0000313" key="2">
    <source>
        <dbReference type="EMBL" id="ARS64141.1"/>
    </source>
</evidence>
<name>A0A2Z2HJ32_9ARCH</name>
<accession>A0A2Z2HJ32</accession>
<feature type="region of interest" description="Disordered" evidence="1">
    <location>
        <begin position="46"/>
        <end position="74"/>
    </location>
</feature>
<organism evidence="2 3">
    <name type="scientific">Candidatus Nitrosomarinus catalinensis</name>
    <dbReference type="NCBI Taxonomy" id="1898749"/>
    <lineage>
        <taxon>Archaea</taxon>
        <taxon>Nitrososphaerota</taxon>
        <taxon>Nitrososphaeria</taxon>
        <taxon>Nitrosopumilales</taxon>
        <taxon>Nitrosopumilaceae</taxon>
        <taxon>Candidatus Nitrosomarinus</taxon>
    </lineage>
</organism>
<evidence type="ECO:0000256" key="1">
    <source>
        <dbReference type="SAM" id="MobiDB-lite"/>
    </source>
</evidence>
<dbReference type="OrthoDB" id="3116at2157"/>
<protein>
    <submittedName>
        <fullName evidence="2">Uncharacterized protein</fullName>
    </submittedName>
</protein>
<dbReference type="AlphaFoldDB" id="A0A2Z2HJ32"/>
<reference evidence="2 3" key="1">
    <citation type="journal article" date="2017" name="Environ. Microbiol.">
        <title>Genome and epigenome of a novel marine Thaumarchaeota strain suggest viral infection, phosphorothioation DNA modification and multiple restriction systems.</title>
        <authorList>
            <person name="Ahlgren N.A."/>
            <person name="Chen Y."/>
            <person name="Needham D.M."/>
            <person name="Parada A.E."/>
            <person name="Sachdeva R."/>
            <person name="Trinh V."/>
            <person name="Chen T."/>
            <person name="Fuhrman J.A."/>
        </authorList>
    </citation>
    <scope>NUCLEOTIDE SEQUENCE [LARGE SCALE GENOMIC DNA]</scope>
    <source>
        <strain evidence="2 3">SPOT01</strain>
    </source>
</reference>
<dbReference type="RefSeq" id="WP_086907299.1">
    <property type="nucleotide sequence ID" value="NZ_CP021324.1"/>
</dbReference>
<dbReference type="KEGG" id="nct:NMSP_0520"/>
<evidence type="ECO:0000313" key="3">
    <source>
        <dbReference type="Proteomes" id="UP000249949"/>
    </source>
</evidence>
<proteinExistence type="predicted"/>
<dbReference type="EMBL" id="CP021324">
    <property type="protein sequence ID" value="ARS64141.1"/>
    <property type="molecule type" value="Genomic_DNA"/>
</dbReference>
<dbReference type="Proteomes" id="UP000249949">
    <property type="component" value="Chromosome"/>
</dbReference>
<sequence>MDDPYLNDLRGEFNSYSNQLKKLKKKLLKTSSVEEQEKIIKQIDSTAKKMENNQKQSVKVTKSRLKERKKKSRR</sequence>
<dbReference type="GeneID" id="32901011"/>
<feature type="compositionally biased region" description="Basic residues" evidence="1">
    <location>
        <begin position="61"/>
        <end position="74"/>
    </location>
</feature>
<keyword evidence="3" id="KW-1185">Reference proteome</keyword>
<gene>
    <name evidence="2" type="ORF">NMSP_0520</name>
</gene>